<sequence length="127" mass="14516">MNDHPNDSCEDPLLTKNPPPPPPSCSDMSHVLDAIRDLSTRVTNIDTRQTSHHSPTLDEPPLTPFPSDPTPHATQFFNRACHHLDPYDHYNNPNDHDRCPPALYDPYNLHNGCDQRLPDLNNHWNQI</sequence>
<dbReference type="AlphaFoldDB" id="A0A7I8LC05"/>
<gene>
    <name evidence="2" type="ORF">SI8410_14018207</name>
</gene>
<protein>
    <submittedName>
        <fullName evidence="2">Uncharacterized protein</fullName>
    </submittedName>
</protein>
<accession>A0A7I8LC05</accession>
<organism evidence="2 3">
    <name type="scientific">Spirodela intermedia</name>
    <name type="common">Intermediate duckweed</name>
    <dbReference type="NCBI Taxonomy" id="51605"/>
    <lineage>
        <taxon>Eukaryota</taxon>
        <taxon>Viridiplantae</taxon>
        <taxon>Streptophyta</taxon>
        <taxon>Embryophyta</taxon>
        <taxon>Tracheophyta</taxon>
        <taxon>Spermatophyta</taxon>
        <taxon>Magnoliopsida</taxon>
        <taxon>Liliopsida</taxon>
        <taxon>Araceae</taxon>
        <taxon>Lemnoideae</taxon>
        <taxon>Spirodela</taxon>
    </lineage>
</organism>
<keyword evidence="3" id="KW-1185">Reference proteome</keyword>
<proteinExistence type="predicted"/>
<evidence type="ECO:0000256" key="1">
    <source>
        <dbReference type="SAM" id="MobiDB-lite"/>
    </source>
</evidence>
<name>A0A7I8LC05_SPIIN</name>
<feature type="region of interest" description="Disordered" evidence="1">
    <location>
        <begin position="1"/>
        <end position="71"/>
    </location>
</feature>
<dbReference type="Proteomes" id="UP000663760">
    <property type="component" value="Chromosome 14"/>
</dbReference>
<dbReference type="EMBL" id="LR746277">
    <property type="protein sequence ID" value="CAA7407529.1"/>
    <property type="molecule type" value="Genomic_DNA"/>
</dbReference>
<evidence type="ECO:0000313" key="3">
    <source>
        <dbReference type="Proteomes" id="UP000663760"/>
    </source>
</evidence>
<reference evidence="2" key="1">
    <citation type="submission" date="2020-02" db="EMBL/GenBank/DDBJ databases">
        <authorList>
            <person name="Scholz U."/>
            <person name="Mascher M."/>
            <person name="Fiebig A."/>
        </authorList>
    </citation>
    <scope>NUCLEOTIDE SEQUENCE</scope>
</reference>
<feature type="compositionally biased region" description="Polar residues" evidence="1">
    <location>
        <begin position="40"/>
        <end position="54"/>
    </location>
</feature>
<evidence type="ECO:0000313" key="2">
    <source>
        <dbReference type="EMBL" id="CAA7407529.1"/>
    </source>
</evidence>